<sequence length="190" mass="20742">MVVLQMPADAEQSTRKRILAATFAVLSRCGHRNLQLSDVAAEAGVSRPTLYRYFGSKQGLLDAFGLYEQDNFDAGLATATAGLRGPERLDAALQFIVDFQHEYSVSTMVEIEPEHVLAQTKRLLPLLQERISRIIPGEHADLAAAAVVRIAVSHFLLGAGDPEQYLAELRHAAGLPQRRRRAPRAAATAS</sequence>
<keyword evidence="2 4" id="KW-0238">DNA-binding</keyword>
<comment type="caution">
    <text evidence="6">The sequence shown here is derived from an EMBL/GenBank/DDBJ whole genome shotgun (WGS) entry which is preliminary data.</text>
</comment>
<proteinExistence type="predicted"/>
<dbReference type="InterPro" id="IPR001647">
    <property type="entry name" value="HTH_TetR"/>
</dbReference>
<name>A0ABT1M1L5_9MYCO</name>
<keyword evidence="7" id="KW-1185">Reference proteome</keyword>
<evidence type="ECO:0000256" key="4">
    <source>
        <dbReference type="PROSITE-ProRule" id="PRU00335"/>
    </source>
</evidence>
<dbReference type="PROSITE" id="PS50977">
    <property type="entry name" value="HTH_TETR_2"/>
    <property type="match status" value="1"/>
</dbReference>
<dbReference type="SUPFAM" id="SSF46689">
    <property type="entry name" value="Homeodomain-like"/>
    <property type="match status" value="1"/>
</dbReference>
<accession>A0ABT1M1L5</accession>
<protein>
    <submittedName>
        <fullName evidence="6">TetR/AcrR family transcriptional regulator</fullName>
    </submittedName>
</protein>
<dbReference type="PANTHER" id="PTHR30055">
    <property type="entry name" value="HTH-TYPE TRANSCRIPTIONAL REGULATOR RUTR"/>
    <property type="match status" value="1"/>
</dbReference>
<evidence type="ECO:0000259" key="5">
    <source>
        <dbReference type="PROSITE" id="PS50977"/>
    </source>
</evidence>
<dbReference type="RefSeq" id="WP_255060279.1">
    <property type="nucleotide sequence ID" value="NZ_JANDBD010000004.1"/>
</dbReference>
<dbReference type="Pfam" id="PF00440">
    <property type="entry name" value="TetR_N"/>
    <property type="match status" value="1"/>
</dbReference>
<keyword evidence="3" id="KW-0804">Transcription</keyword>
<dbReference type="Gene3D" id="1.10.357.10">
    <property type="entry name" value="Tetracycline Repressor, domain 2"/>
    <property type="match status" value="1"/>
</dbReference>
<reference evidence="6 7" key="1">
    <citation type="submission" date="2022-06" db="EMBL/GenBank/DDBJ databases">
        <title>Mycolicibacterium sp. CAU 1645 isolated from seawater.</title>
        <authorList>
            <person name="Kim W."/>
        </authorList>
    </citation>
    <scope>NUCLEOTIDE SEQUENCE [LARGE SCALE GENOMIC DNA]</scope>
    <source>
        <strain evidence="6 7">CAU 1645</strain>
    </source>
</reference>
<gene>
    <name evidence="6" type="ORF">NM203_12685</name>
</gene>
<evidence type="ECO:0000256" key="1">
    <source>
        <dbReference type="ARBA" id="ARBA00023015"/>
    </source>
</evidence>
<evidence type="ECO:0000256" key="3">
    <source>
        <dbReference type="ARBA" id="ARBA00023163"/>
    </source>
</evidence>
<dbReference type="EMBL" id="JANDBD010000004">
    <property type="protein sequence ID" value="MCP9273039.1"/>
    <property type="molecule type" value="Genomic_DNA"/>
</dbReference>
<dbReference type="Proteomes" id="UP001651690">
    <property type="component" value="Unassembled WGS sequence"/>
</dbReference>
<dbReference type="InterPro" id="IPR009057">
    <property type="entry name" value="Homeodomain-like_sf"/>
</dbReference>
<evidence type="ECO:0000313" key="6">
    <source>
        <dbReference type="EMBL" id="MCP9273039.1"/>
    </source>
</evidence>
<evidence type="ECO:0000313" key="7">
    <source>
        <dbReference type="Proteomes" id="UP001651690"/>
    </source>
</evidence>
<feature type="DNA-binding region" description="H-T-H motif" evidence="4">
    <location>
        <begin position="35"/>
        <end position="54"/>
    </location>
</feature>
<organism evidence="6 7">
    <name type="scientific">Mycolicibacterium arenosum</name>
    <dbReference type="NCBI Taxonomy" id="2952157"/>
    <lineage>
        <taxon>Bacteria</taxon>
        <taxon>Bacillati</taxon>
        <taxon>Actinomycetota</taxon>
        <taxon>Actinomycetes</taxon>
        <taxon>Mycobacteriales</taxon>
        <taxon>Mycobacteriaceae</taxon>
        <taxon>Mycolicibacterium</taxon>
    </lineage>
</organism>
<dbReference type="PANTHER" id="PTHR30055:SF234">
    <property type="entry name" value="HTH-TYPE TRANSCRIPTIONAL REGULATOR BETI"/>
    <property type="match status" value="1"/>
</dbReference>
<feature type="domain" description="HTH tetR-type" evidence="5">
    <location>
        <begin position="12"/>
        <end position="72"/>
    </location>
</feature>
<dbReference type="InterPro" id="IPR050109">
    <property type="entry name" value="HTH-type_TetR-like_transc_reg"/>
</dbReference>
<evidence type="ECO:0000256" key="2">
    <source>
        <dbReference type="ARBA" id="ARBA00023125"/>
    </source>
</evidence>
<keyword evidence="1" id="KW-0805">Transcription regulation</keyword>
<dbReference type="PRINTS" id="PR00455">
    <property type="entry name" value="HTHTETR"/>
</dbReference>